<dbReference type="GO" id="GO:0032259">
    <property type="term" value="P:methylation"/>
    <property type="evidence" value="ECO:0007669"/>
    <property type="project" value="UniProtKB-KW"/>
</dbReference>
<gene>
    <name evidence="1" type="ORF">QTG54_002155</name>
</gene>
<organism evidence="1 2">
    <name type="scientific">Skeletonema marinoi</name>
    <dbReference type="NCBI Taxonomy" id="267567"/>
    <lineage>
        <taxon>Eukaryota</taxon>
        <taxon>Sar</taxon>
        <taxon>Stramenopiles</taxon>
        <taxon>Ochrophyta</taxon>
        <taxon>Bacillariophyta</taxon>
        <taxon>Coscinodiscophyceae</taxon>
        <taxon>Thalassiosirophycidae</taxon>
        <taxon>Thalassiosirales</taxon>
        <taxon>Skeletonemataceae</taxon>
        <taxon>Skeletonema</taxon>
        <taxon>Skeletonema marinoi-dohrnii complex</taxon>
    </lineage>
</organism>
<name>A0AAD8YHU0_9STRA</name>
<sequence length="262" mass="29606">MSNNLNNDSEDDWSDTQSIDSCEAYINFESIRDPSTQLEEAVSFSWPGIYQHRDDGSTEEEIQQQEEDRVLRKITISTLLEEDDLAPLFGGCQWAGTRLWGAAVLAIQYLAGHLEMDESNSCGSGAKFELRANVVLTDQEDILTQLEKNVEENFPSTVISNETSSSDSSAAHHYIRAMPLSWSRAGVHSLLENFSCQRQSIDELLRINPKCVVVSSMERRGPADGIDLFIEEMKGMEYVGSVEKVYYEEKRKIEIYVTRGLE</sequence>
<proteinExistence type="predicted"/>
<dbReference type="Gene3D" id="3.40.50.150">
    <property type="entry name" value="Vaccinia Virus protein VP39"/>
    <property type="match status" value="1"/>
</dbReference>
<keyword evidence="1" id="KW-0489">Methyltransferase</keyword>
<keyword evidence="1" id="KW-0808">Transferase</keyword>
<dbReference type="Proteomes" id="UP001224775">
    <property type="component" value="Unassembled WGS sequence"/>
</dbReference>
<dbReference type="EMBL" id="JATAAI010000003">
    <property type="protein sequence ID" value="KAK1746811.1"/>
    <property type="molecule type" value="Genomic_DNA"/>
</dbReference>
<accession>A0AAD8YHU0</accession>
<dbReference type="GO" id="GO:0008168">
    <property type="term" value="F:methyltransferase activity"/>
    <property type="evidence" value="ECO:0007669"/>
    <property type="project" value="UniProtKB-KW"/>
</dbReference>
<keyword evidence="2" id="KW-1185">Reference proteome</keyword>
<dbReference type="InterPro" id="IPR029063">
    <property type="entry name" value="SAM-dependent_MTases_sf"/>
</dbReference>
<protein>
    <submittedName>
        <fullName evidence="1">Lysine methyltransferase</fullName>
        <ecNumber evidence="1">2.1.1.-</ecNumber>
    </submittedName>
</protein>
<evidence type="ECO:0000313" key="2">
    <source>
        <dbReference type="Proteomes" id="UP001224775"/>
    </source>
</evidence>
<dbReference type="EC" id="2.1.1.-" evidence="1"/>
<evidence type="ECO:0000313" key="1">
    <source>
        <dbReference type="EMBL" id="KAK1746811.1"/>
    </source>
</evidence>
<dbReference type="AlphaFoldDB" id="A0AAD8YHU0"/>
<reference evidence="1" key="1">
    <citation type="submission" date="2023-06" db="EMBL/GenBank/DDBJ databases">
        <title>Survivors Of The Sea: Transcriptome response of Skeletonema marinoi to long-term dormancy.</title>
        <authorList>
            <person name="Pinder M.I.M."/>
            <person name="Kourtchenko O."/>
            <person name="Robertson E.K."/>
            <person name="Larsson T."/>
            <person name="Maumus F."/>
            <person name="Osuna-Cruz C.M."/>
            <person name="Vancaester E."/>
            <person name="Stenow R."/>
            <person name="Vandepoele K."/>
            <person name="Ploug H."/>
            <person name="Bruchert V."/>
            <person name="Godhe A."/>
            <person name="Topel M."/>
        </authorList>
    </citation>
    <scope>NUCLEOTIDE SEQUENCE</scope>
    <source>
        <strain evidence="1">R05AC</strain>
    </source>
</reference>
<comment type="caution">
    <text evidence="1">The sequence shown here is derived from an EMBL/GenBank/DDBJ whole genome shotgun (WGS) entry which is preliminary data.</text>
</comment>